<proteinExistence type="predicted"/>
<protein>
    <submittedName>
        <fullName evidence="1">CLUMA_CG011814, isoform A</fullName>
    </submittedName>
</protein>
<dbReference type="AlphaFoldDB" id="A0A1J1IJ41"/>
<dbReference type="Proteomes" id="UP000183832">
    <property type="component" value="Unassembled WGS sequence"/>
</dbReference>
<name>A0A1J1IJ41_9DIPT</name>
<keyword evidence="2" id="KW-1185">Reference proteome</keyword>
<sequence>MKAIKNKVKQSNLTNLETQTWLRIETLNGNKMLIYLNISTKIYAELDEEKTKPENLLFNISEIVFMSLFSNVVQY</sequence>
<evidence type="ECO:0000313" key="1">
    <source>
        <dbReference type="EMBL" id="CRK98457.1"/>
    </source>
</evidence>
<accession>A0A1J1IJ41</accession>
<dbReference type="EMBL" id="CVRI01000047">
    <property type="protein sequence ID" value="CRK98457.1"/>
    <property type="molecule type" value="Genomic_DNA"/>
</dbReference>
<gene>
    <name evidence="1" type="ORF">CLUMA_CG011814</name>
</gene>
<evidence type="ECO:0000313" key="2">
    <source>
        <dbReference type="Proteomes" id="UP000183832"/>
    </source>
</evidence>
<reference evidence="1 2" key="1">
    <citation type="submission" date="2015-04" db="EMBL/GenBank/DDBJ databases">
        <authorList>
            <person name="Syromyatnikov M.Y."/>
            <person name="Popov V.N."/>
        </authorList>
    </citation>
    <scope>NUCLEOTIDE SEQUENCE [LARGE SCALE GENOMIC DNA]</scope>
</reference>
<organism evidence="1 2">
    <name type="scientific">Clunio marinus</name>
    <dbReference type="NCBI Taxonomy" id="568069"/>
    <lineage>
        <taxon>Eukaryota</taxon>
        <taxon>Metazoa</taxon>
        <taxon>Ecdysozoa</taxon>
        <taxon>Arthropoda</taxon>
        <taxon>Hexapoda</taxon>
        <taxon>Insecta</taxon>
        <taxon>Pterygota</taxon>
        <taxon>Neoptera</taxon>
        <taxon>Endopterygota</taxon>
        <taxon>Diptera</taxon>
        <taxon>Nematocera</taxon>
        <taxon>Chironomoidea</taxon>
        <taxon>Chironomidae</taxon>
        <taxon>Clunio</taxon>
    </lineage>
</organism>